<keyword evidence="2" id="KW-0378">Hydrolase</keyword>
<evidence type="ECO:0000259" key="1">
    <source>
        <dbReference type="Pfam" id="PF07969"/>
    </source>
</evidence>
<dbReference type="GO" id="GO:0016787">
    <property type="term" value="F:hydrolase activity"/>
    <property type="evidence" value="ECO:0007669"/>
    <property type="project" value="UniProtKB-KW"/>
</dbReference>
<dbReference type="Gene3D" id="2.30.40.10">
    <property type="entry name" value="Urease, subunit C, domain 1"/>
    <property type="match status" value="1"/>
</dbReference>
<evidence type="ECO:0000313" key="3">
    <source>
        <dbReference type="Proteomes" id="UP001589748"/>
    </source>
</evidence>
<feature type="domain" description="Amidohydrolase 3" evidence="1">
    <location>
        <begin position="51"/>
        <end position="552"/>
    </location>
</feature>
<dbReference type="Gene3D" id="3.10.310.70">
    <property type="match status" value="1"/>
</dbReference>
<protein>
    <submittedName>
        <fullName evidence="2">Amidohydrolase</fullName>
        <ecNumber evidence="2">3.5.-.-</ecNumber>
    </submittedName>
</protein>
<dbReference type="SUPFAM" id="SSF51556">
    <property type="entry name" value="Metallo-dependent hydrolases"/>
    <property type="match status" value="1"/>
</dbReference>
<dbReference type="SUPFAM" id="SSF51338">
    <property type="entry name" value="Composite domain of metallo-dependent hydrolases"/>
    <property type="match status" value="1"/>
</dbReference>
<dbReference type="EC" id="3.5.-.-" evidence="2"/>
<organism evidence="2 3">
    <name type="scientific">Kineococcus gynurae</name>
    <dbReference type="NCBI Taxonomy" id="452979"/>
    <lineage>
        <taxon>Bacteria</taxon>
        <taxon>Bacillati</taxon>
        <taxon>Actinomycetota</taxon>
        <taxon>Actinomycetes</taxon>
        <taxon>Kineosporiales</taxon>
        <taxon>Kineosporiaceae</taxon>
        <taxon>Kineococcus</taxon>
    </lineage>
</organism>
<gene>
    <name evidence="2" type="ORF">ACFFVI_07210</name>
</gene>
<dbReference type="CDD" id="cd01300">
    <property type="entry name" value="YtcJ_like"/>
    <property type="match status" value="1"/>
</dbReference>
<sequence>MADLVLHSGRVFDGRRRHPTATAVAVTDGRIVAVGTDAEVRAAVGRADESVDLAGRLLHPGFVDAHLHPVQGGIERLGCDLSETRGVERYLDVVSAFAAATTASPDPWILGGGWAMAEFPGGVPRRELLDARVPDRPVFLVNRDHHGAWANSRALELAGIDASTPDPADGRIERDPDGRPTGTLHEGAMELVVRVAPRPTAEQVRAGLLAGQAYLHSLGVTGWQDAIVGEYAGMPDSLDAYVTAVRAGELTARVVGAQWWPRGVEPDGVAAQVERLAARRDRVRAALGPAGRFRADSVKIMLDGVAENQTASLLEPYLDRCGCAGADRGLSYLDAELLRQVVPALDEAGLDVHVHVIGDRAARDALDAVAAARRSPRSRGGRHHLAHLQLVAAEDVPRFGELGVAANAQALWACNDAQMTELTVPFLGSDRVALQYPFAGLVRGGARLAMGSDWPVSSPDPWAAIAVATTRRPPGSPGTPPLVAEQAVGLEVALGAYTAGSAWVNRREDETGLVRVGALADLVVASVDPFELPLAELADVRSDLVLVDGRAVAG</sequence>
<comment type="caution">
    <text evidence="2">The sequence shown here is derived from an EMBL/GenBank/DDBJ whole genome shotgun (WGS) entry which is preliminary data.</text>
</comment>
<keyword evidence="3" id="KW-1185">Reference proteome</keyword>
<dbReference type="RefSeq" id="WP_380135835.1">
    <property type="nucleotide sequence ID" value="NZ_JBHLUI010000003.1"/>
</dbReference>
<dbReference type="EMBL" id="JBHMDM010000004">
    <property type="protein sequence ID" value="MFB9376754.1"/>
    <property type="molecule type" value="Genomic_DNA"/>
</dbReference>
<dbReference type="InterPro" id="IPR013108">
    <property type="entry name" value="Amidohydro_3"/>
</dbReference>
<dbReference type="InterPro" id="IPR033932">
    <property type="entry name" value="YtcJ-like"/>
</dbReference>
<dbReference type="InterPro" id="IPR011059">
    <property type="entry name" value="Metal-dep_hydrolase_composite"/>
</dbReference>
<dbReference type="PANTHER" id="PTHR22642:SF2">
    <property type="entry name" value="PROTEIN LONG AFTER FAR-RED 3"/>
    <property type="match status" value="1"/>
</dbReference>
<proteinExistence type="predicted"/>
<accession>A0ABV5LRQ9</accession>
<reference evidence="2 3" key="1">
    <citation type="submission" date="2024-09" db="EMBL/GenBank/DDBJ databases">
        <authorList>
            <person name="Sun Q."/>
            <person name="Mori K."/>
        </authorList>
    </citation>
    <scope>NUCLEOTIDE SEQUENCE [LARGE SCALE GENOMIC DNA]</scope>
    <source>
        <strain evidence="2 3">TISTR 1856</strain>
    </source>
</reference>
<evidence type="ECO:0000313" key="2">
    <source>
        <dbReference type="EMBL" id="MFB9376754.1"/>
    </source>
</evidence>
<dbReference type="Pfam" id="PF07969">
    <property type="entry name" value="Amidohydro_3"/>
    <property type="match status" value="1"/>
</dbReference>
<dbReference type="PANTHER" id="PTHR22642">
    <property type="entry name" value="IMIDAZOLONEPROPIONASE"/>
    <property type="match status" value="1"/>
</dbReference>
<dbReference type="Proteomes" id="UP001589748">
    <property type="component" value="Unassembled WGS sequence"/>
</dbReference>
<dbReference type="InterPro" id="IPR032466">
    <property type="entry name" value="Metal_Hydrolase"/>
</dbReference>
<name>A0ABV5LRQ9_9ACTN</name>
<dbReference type="Gene3D" id="3.20.20.140">
    <property type="entry name" value="Metal-dependent hydrolases"/>
    <property type="match status" value="1"/>
</dbReference>